<dbReference type="Proteomes" id="UP001153269">
    <property type="component" value="Unassembled WGS sequence"/>
</dbReference>
<dbReference type="EMBL" id="CADEAL010004051">
    <property type="protein sequence ID" value="CAB1450377.1"/>
    <property type="molecule type" value="Genomic_DNA"/>
</dbReference>
<evidence type="ECO:0000313" key="2">
    <source>
        <dbReference type="EMBL" id="CAB1450377.1"/>
    </source>
</evidence>
<protein>
    <submittedName>
        <fullName evidence="2">Uncharacterized protein</fullName>
    </submittedName>
</protein>
<evidence type="ECO:0000313" key="3">
    <source>
        <dbReference type="Proteomes" id="UP001153269"/>
    </source>
</evidence>
<accession>A0A9N7Z5D1</accession>
<dbReference type="AlphaFoldDB" id="A0A9N7Z5D1"/>
<keyword evidence="3" id="KW-1185">Reference proteome</keyword>
<gene>
    <name evidence="2" type="ORF">PLEPLA_LOCUS38066</name>
</gene>
<evidence type="ECO:0000256" key="1">
    <source>
        <dbReference type="SAM" id="MobiDB-lite"/>
    </source>
</evidence>
<sequence>MFRWRKWFVEDSAVRRLSNGDKLAGLALSPWSHWLDPLGTRSTILRSGIRLLTDVSVKPGLCGSPTEFMLLKSSGLLGLVHSLTQLTMKSETQRLCHEVPLGDSYSDDDHTFAMATHRLSTSPWASPSVRDGVSHSDQDKTTQSLSEI</sequence>
<reference evidence="2" key="1">
    <citation type="submission" date="2020-03" db="EMBL/GenBank/DDBJ databases">
        <authorList>
            <person name="Weist P."/>
        </authorList>
    </citation>
    <scope>NUCLEOTIDE SEQUENCE</scope>
</reference>
<feature type="region of interest" description="Disordered" evidence="1">
    <location>
        <begin position="122"/>
        <end position="148"/>
    </location>
</feature>
<name>A0A9N7Z5D1_PLEPL</name>
<comment type="caution">
    <text evidence="2">The sequence shown here is derived from an EMBL/GenBank/DDBJ whole genome shotgun (WGS) entry which is preliminary data.</text>
</comment>
<organism evidence="2 3">
    <name type="scientific">Pleuronectes platessa</name>
    <name type="common">European plaice</name>
    <dbReference type="NCBI Taxonomy" id="8262"/>
    <lineage>
        <taxon>Eukaryota</taxon>
        <taxon>Metazoa</taxon>
        <taxon>Chordata</taxon>
        <taxon>Craniata</taxon>
        <taxon>Vertebrata</taxon>
        <taxon>Euteleostomi</taxon>
        <taxon>Actinopterygii</taxon>
        <taxon>Neopterygii</taxon>
        <taxon>Teleostei</taxon>
        <taxon>Neoteleostei</taxon>
        <taxon>Acanthomorphata</taxon>
        <taxon>Carangaria</taxon>
        <taxon>Pleuronectiformes</taxon>
        <taxon>Pleuronectoidei</taxon>
        <taxon>Pleuronectidae</taxon>
        <taxon>Pleuronectes</taxon>
    </lineage>
</organism>
<proteinExistence type="predicted"/>